<reference evidence="1 2" key="1">
    <citation type="submission" date="2020-09" db="EMBL/GenBank/DDBJ databases">
        <title>De no assembly of potato wild relative species, Solanum commersonii.</title>
        <authorList>
            <person name="Cho K."/>
        </authorList>
    </citation>
    <scope>NUCLEOTIDE SEQUENCE [LARGE SCALE GENOMIC DNA]</scope>
    <source>
        <strain evidence="1">LZ3.2</strain>
        <tissue evidence="1">Leaf</tissue>
    </source>
</reference>
<sequence>MLPRPSCGESVRVIGSILLHRLNPTAPGFQANERCEYHSGALGHSTDNCWTLKGAIEKLINYGVVVVTDDQNAPNVTNNPLLAQNNLVGMICDDQEYKLLGKMGKLFRKIGEENKPIKSLEPVAFFSVEGVNLDTKVLCVPGVLKGIEVRAGMPKLYVSKGFSLTQQDQNCLAKLKGPIFVKPVQQLPVTDSKAVPWNYNKIAVVYRRKEIVEEVDEAGGLTRSGRCTSGLGYKQSKRNGDKTKNHKGTDWALPQPIPHIYHSFIKPQGPKMGASFTHEDIEEVIQDLSQLFCEVNMVQVGEGTSHADAQLVGFDFELNNWEATPFPIIKEYW</sequence>
<evidence type="ECO:0000313" key="2">
    <source>
        <dbReference type="Proteomes" id="UP000824120"/>
    </source>
</evidence>
<evidence type="ECO:0000313" key="1">
    <source>
        <dbReference type="EMBL" id="KAG5616981.1"/>
    </source>
</evidence>
<dbReference type="AlphaFoldDB" id="A0A9J5ZXA4"/>
<dbReference type="EMBL" id="JACXVP010000003">
    <property type="protein sequence ID" value="KAG5616981.1"/>
    <property type="molecule type" value="Genomic_DNA"/>
</dbReference>
<organism evidence="1 2">
    <name type="scientific">Solanum commersonii</name>
    <name type="common">Commerson's wild potato</name>
    <name type="synonym">Commerson's nightshade</name>
    <dbReference type="NCBI Taxonomy" id="4109"/>
    <lineage>
        <taxon>Eukaryota</taxon>
        <taxon>Viridiplantae</taxon>
        <taxon>Streptophyta</taxon>
        <taxon>Embryophyta</taxon>
        <taxon>Tracheophyta</taxon>
        <taxon>Spermatophyta</taxon>
        <taxon>Magnoliopsida</taxon>
        <taxon>eudicotyledons</taxon>
        <taxon>Gunneridae</taxon>
        <taxon>Pentapetalae</taxon>
        <taxon>asterids</taxon>
        <taxon>lamiids</taxon>
        <taxon>Solanales</taxon>
        <taxon>Solanaceae</taxon>
        <taxon>Solanoideae</taxon>
        <taxon>Solaneae</taxon>
        <taxon>Solanum</taxon>
    </lineage>
</organism>
<name>A0A9J5ZXA4_SOLCO</name>
<dbReference type="PANTHER" id="PTHR32108">
    <property type="entry name" value="DNA-DIRECTED RNA POLYMERASE SUBUNIT ALPHA"/>
    <property type="match status" value="1"/>
</dbReference>
<comment type="caution">
    <text evidence="1">The sequence shown here is derived from an EMBL/GenBank/DDBJ whole genome shotgun (WGS) entry which is preliminary data.</text>
</comment>
<keyword evidence="2" id="KW-1185">Reference proteome</keyword>
<gene>
    <name evidence="1" type="ORF">H5410_016805</name>
</gene>
<dbReference type="OrthoDB" id="1300148at2759"/>
<dbReference type="PANTHER" id="PTHR32108:SF9">
    <property type="entry name" value="REVERSE TRANSCRIPTASE RNASE H-LIKE DOMAIN-CONTAINING PROTEIN"/>
    <property type="match status" value="1"/>
</dbReference>
<dbReference type="Proteomes" id="UP000824120">
    <property type="component" value="Chromosome 3"/>
</dbReference>
<protein>
    <submittedName>
        <fullName evidence="1">Uncharacterized protein</fullName>
    </submittedName>
</protein>
<proteinExistence type="predicted"/>
<accession>A0A9J5ZXA4</accession>